<dbReference type="AlphaFoldDB" id="A0A4V4H753"/>
<feature type="transmembrane region" description="Helical" evidence="1">
    <location>
        <begin position="24"/>
        <end position="43"/>
    </location>
</feature>
<evidence type="ECO:0000313" key="3">
    <source>
        <dbReference type="Proteomes" id="UP000317650"/>
    </source>
</evidence>
<organism evidence="2 3">
    <name type="scientific">Musa balbisiana</name>
    <name type="common">Banana</name>
    <dbReference type="NCBI Taxonomy" id="52838"/>
    <lineage>
        <taxon>Eukaryota</taxon>
        <taxon>Viridiplantae</taxon>
        <taxon>Streptophyta</taxon>
        <taxon>Embryophyta</taxon>
        <taxon>Tracheophyta</taxon>
        <taxon>Spermatophyta</taxon>
        <taxon>Magnoliopsida</taxon>
        <taxon>Liliopsida</taxon>
        <taxon>Zingiberales</taxon>
        <taxon>Musaceae</taxon>
        <taxon>Musa</taxon>
    </lineage>
</organism>
<keyword evidence="1" id="KW-0472">Membrane</keyword>
<dbReference type="EMBL" id="PYDT01000004">
    <property type="protein sequence ID" value="THU62516.1"/>
    <property type="molecule type" value="Genomic_DNA"/>
</dbReference>
<comment type="caution">
    <text evidence="2">The sequence shown here is derived from an EMBL/GenBank/DDBJ whole genome shotgun (WGS) entry which is preliminary data.</text>
</comment>
<reference evidence="2 3" key="1">
    <citation type="journal article" date="2019" name="Nat. Plants">
        <title>Genome sequencing of Musa balbisiana reveals subgenome evolution and function divergence in polyploid bananas.</title>
        <authorList>
            <person name="Yao X."/>
        </authorList>
    </citation>
    <scope>NUCLEOTIDE SEQUENCE [LARGE SCALE GENOMIC DNA]</scope>
    <source>
        <strain evidence="3">cv. DH-PKW</strain>
        <tissue evidence="2">Leaves</tissue>
    </source>
</reference>
<dbReference type="Proteomes" id="UP000317650">
    <property type="component" value="Chromosome 1"/>
</dbReference>
<sequence>MSQKRPPINPLNGCFSKDLCLQSIGLLLKGTTAIISICGYIHFGAKRMRGVFKPHPLHANVHRHDIGYRSTLALVSPTSEATISTTVDTLTTTNTNTYHNPLNQCDATILRSPKTYETTS</sequence>
<name>A0A4V4H753_MUSBA</name>
<proteinExistence type="predicted"/>
<gene>
    <name evidence="2" type="ORF">C4D60_Mb01t05960</name>
</gene>
<evidence type="ECO:0000256" key="1">
    <source>
        <dbReference type="SAM" id="Phobius"/>
    </source>
</evidence>
<keyword evidence="3" id="KW-1185">Reference proteome</keyword>
<accession>A0A4V4H753</accession>
<protein>
    <submittedName>
        <fullName evidence="2">Uncharacterized protein</fullName>
    </submittedName>
</protein>
<keyword evidence="1" id="KW-0812">Transmembrane</keyword>
<evidence type="ECO:0000313" key="2">
    <source>
        <dbReference type="EMBL" id="THU62516.1"/>
    </source>
</evidence>
<keyword evidence="1" id="KW-1133">Transmembrane helix</keyword>